<evidence type="ECO:0000256" key="1">
    <source>
        <dbReference type="ARBA" id="ARBA00003543"/>
    </source>
</evidence>
<comment type="subcellular location">
    <subcellularLocation>
        <location evidence="2 10">Cell membrane</location>
        <topology evidence="2 10">Peripheral membrane protein</topology>
    </subcellularLocation>
</comment>
<dbReference type="GO" id="GO:0005886">
    <property type="term" value="C:plasma membrane"/>
    <property type="evidence" value="ECO:0007669"/>
    <property type="project" value="UniProtKB-SubCell"/>
</dbReference>
<proteinExistence type="inferred from homology"/>
<accession>A0AA48GVL2</accession>
<evidence type="ECO:0000256" key="10">
    <source>
        <dbReference type="HAMAP-Rule" id="MF_00530"/>
    </source>
</evidence>
<keyword evidence="5 10" id="KW-0813">Transport</keyword>
<reference evidence="15" key="1">
    <citation type="journal article" date="2023" name="Int. J. Syst. Evol. Microbiol.">
        <title>Mesoterricola silvestris gen. nov., sp. nov., Mesoterricola sediminis sp. nov., Geothrix oryzae sp. nov., Geothrix edaphica sp. nov., Geothrix rubra sp. nov., and Geothrix limicola sp. nov., six novel members of Acidobacteriota isolated from soils.</title>
        <authorList>
            <person name="Itoh H."/>
            <person name="Sugisawa Y."/>
            <person name="Mise K."/>
            <person name="Xu Z."/>
            <person name="Kuniyasu M."/>
            <person name="Ushijima N."/>
            <person name="Kawano K."/>
            <person name="Kobayashi E."/>
            <person name="Shiratori Y."/>
            <person name="Masuda Y."/>
            <person name="Senoo K."/>
        </authorList>
    </citation>
    <scope>NUCLEOTIDE SEQUENCE [LARGE SCALE GENOMIC DNA]</scope>
    <source>
        <strain evidence="15">W79</strain>
    </source>
</reference>
<evidence type="ECO:0000256" key="7">
    <source>
        <dbReference type="ARBA" id="ARBA00023136"/>
    </source>
</evidence>
<name>A0AA48GVL2_9BACT</name>
<dbReference type="Proteomes" id="UP001238179">
    <property type="component" value="Chromosome"/>
</dbReference>
<dbReference type="Pfam" id="PF02823">
    <property type="entry name" value="ATP-synt_DE_N"/>
    <property type="match status" value="1"/>
</dbReference>
<dbReference type="EMBL" id="AP027080">
    <property type="protein sequence ID" value="BDU71143.1"/>
    <property type="molecule type" value="Genomic_DNA"/>
</dbReference>
<evidence type="ECO:0000256" key="5">
    <source>
        <dbReference type="ARBA" id="ARBA00022448"/>
    </source>
</evidence>
<comment type="subunit">
    <text evidence="4 10 11">F-type ATPases have 2 components, CF(1) - the catalytic core - and CF(0) - the membrane proton channel. CF(1) has five subunits: alpha(3), beta(3), gamma(1), delta(1), epsilon(1). CF(0) has three main subunits: a, b and c.</text>
</comment>
<gene>
    <name evidence="10 14" type="primary">atpC</name>
    <name evidence="14" type="ORF">METEAL_03170</name>
</gene>
<dbReference type="RefSeq" id="WP_316414030.1">
    <property type="nucleotide sequence ID" value="NZ_AP027080.1"/>
</dbReference>
<dbReference type="Gene3D" id="2.60.15.10">
    <property type="entry name" value="F0F1 ATP synthase delta/epsilon subunit, N-terminal"/>
    <property type="match status" value="1"/>
</dbReference>
<evidence type="ECO:0000256" key="6">
    <source>
        <dbReference type="ARBA" id="ARBA00023065"/>
    </source>
</evidence>
<feature type="domain" description="ATP synthase epsilon subunit C-terminal" evidence="12">
    <location>
        <begin position="90"/>
        <end position="133"/>
    </location>
</feature>
<protein>
    <recommendedName>
        <fullName evidence="10">ATP synthase epsilon chain</fullName>
    </recommendedName>
    <alternativeName>
        <fullName evidence="10">ATP synthase F1 sector epsilon subunit</fullName>
    </alternativeName>
    <alternativeName>
        <fullName evidence="10">F-ATPase epsilon subunit</fullName>
    </alternativeName>
</protein>
<evidence type="ECO:0000256" key="4">
    <source>
        <dbReference type="ARBA" id="ARBA00011648"/>
    </source>
</evidence>
<evidence type="ECO:0000256" key="2">
    <source>
        <dbReference type="ARBA" id="ARBA00004202"/>
    </source>
</evidence>
<dbReference type="InterPro" id="IPR001469">
    <property type="entry name" value="ATP_synth_F1_dsu/esu"/>
</dbReference>
<dbReference type="InterPro" id="IPR036794">
    <property type="entry name" value="ATP_F1_dsu/esu_C_sf"/>
</dbReference>
<keyword evidence="15" id="KW-1185">Reference proteome</keyword>
<evidence type="ECO:0000259" key="13">
    <source>
        <dbReference type="Pfam" id="PF02823"/>
    </source>
</evidence>
<keyword evidence="10" id="KW-0375">Hydrogen ion transport</keyword>
<feature type="domain" description="ATP synthase F1 complex delta/epsilon subunit N-terminal" evidence="13">
    <location>
        <begin position="7"/>
        <end position="82"/>
    </location>
</feature>
<comment type="function">
    <text evidence="1 10">Produces ATP from ADP in the presence of a proton gradient across the membrane.</text>
</comment>
<keyword evidence="10" id="KW-1003">Cell membrane</keyword>
<dbReference type="Pfam" id="PF00401">
    <property type="entry name" value="ATP-synt_DE"/>
    <property type="match status" value="1"/>
</dbReference>
<keyword evidence="9 10" id="KW-0066">ATP synthesis</keyword>
<evidence type="ECO:0000256" key="3">
    <source>
        <dbReference type="ARBA" id="ARBA00005712"/>
    </source>
</evidence>
<keyword evidence="6 10" id="KW-0406">Ion transport</keyword>
<dbReference type="KEGG" id="msil:METEAL_03170"/>
<keyword evidence="8 10" id="KW-0139">CF(1)</keyword>
<evidence type="ECO:0000313" key="14">
    <source>
        <dbReference type="EMBL" id="BDU71143.1"/>
    </source>
</evidence>
<dbReference type="HAMAP" id="MF_00530">
    <property type="entry name" value="ATP_synth_epsil_bac"/>
    <property type="match status" value="1"/>
</dbReference>
<dbReference type="GO" id="GO:0046933">
    <property type="term" value="F:proton-transporting ATP synthase activity, rotational mechanism"/>
    <property type="evidence" value="ECO:0007669"/>
    <property type="project" value="UniProtKB-UniRule"/>
</dbReference>
<evidence type="ECO:0000256" key="8">
    <source>
        <dbReference type="ARBA" id="ARBA00023196"/>
    </source>
</evidence>
<evidence type="ECO:0000259" key="12">
    <source>
        <dbReference type="Pfam" id="PF00401"/>
    </source>
</evidence>
<organism evidence="14 15">
    <name type="scientific">Mesoterricola silvestris</name>
    <dbReference type="NCBI Taxonomy" id="2927979"/>
    <lineage>
        <taxon>Bacteria</taxon>
        <taxon>Pseudomonadati</taxon>
        <taxon>Acidobacteriota</taxon>
        <taxon>Holophagae</taxon>
        <taxon>Holophagales</taxon>
        <taxon>Holophagaceae</taxon>
        <taxon>Mesoterricola</taxon>
    </lineage>
</organism>
<dbReference type="InterPro" id="IPR020547">
    <property type="entry name" value="ATP_synth_F1_esu_C"/>
</dbReference>
<evidence type="ECO:0000256" key="11">
    <source>
        <dbReference type="RuleBase" id="RU003656"/>
    </source>
</evidence>
<dbReference type="PANTHER" id="PTHR13822">
    <property type="entry name" value="ATP SYNTHASE DELTA/EPSILON CHAIN"/>
    <property type="match status" value="1"/>
</dbReference>
<dbReference type="SUPFAM" id="SSF46604">
    <property type="entry name" value="Epsilon subunit of F1F0-ATP synthase C-terminal domain"/>
    <property type="match status" value="1"/>
</dbReference>
<dbReference type="PANTHER" id="PTHR13822:SF10">
    <property type="entry name" value="ATP SYNTHASE EPSILON CHAIN, CHLOROPLASTIC"/>
    <property type="match status" value="1"/>
</dbReference>
<evidence type="ECO:0000256" key="9">
    <source>
        <dbReference type="ARBA" id="ARBA00023310"/>
    </source>
</evidence>
<dbReference type="InterPro" id="IPR020546">
    <property type="entry name" value="ATP_synth_F1_dsu/esu_N"/>
</dbReference>
<sequence length="138" mass="15111">MTDSILLEVLTPERRVFSAHVSELQFPTAEAGYYGVLPGHTPLVTAIGDGLVYYTENDQKHWLTVFGGFAEVGPEHVTVLARVSETVEMIDADRAEAARVRALKLIKDAETEEDLDRAQAKLNASLVRLQAAGRPIGH</sequence>
<evidence type="ECO:0000313" key="15">
    <source>
        <dbReference type="Proteomes" id="UP001238179"/>
    </source>
</evidence>
<dbReference type="CDD" id="cd12152">
    <property type="entry name" value="F1-ATPase_delta"/>
    <property type="match status" value="1"/>
</dbReference>
<dbReference type="NCBIfam" id="TIGR01216">
    <property type="entry name" value="ATP_synt_epsi"/>
    <property type="match status" value="1"/>
</dbReference>
<dbReference type="GO" id="GO:0005524">
    <property type="term" value="F:ATP binding"/>
    <property type="evidence" value="ECO:0007669"/>
    <property type="project" value="UniProtKB-UniRule"/>
</dbReference>
<dbReference type="SUPFAM" id="SSF51344">
    <property type="entry name" value="Epsilon subunit of F1F0-ATP synthase N-terminal domain"/>
    <property type="match status" value="1"/>
</dbReference>
<dbReference type="AlphaFoldDB" id="A0AA48GVL2"/>
<dbReference type="InterPro" id="IPR036771">
    <property type="entry name" value="ATPsynth_dsu/esu_N"/>
</dbReference>
<comment type="similarity">
    <text evidence="3 10 11">Belongs to the ATPase epsilon chain family.</text>
</comment>
<dbReference type="GO" id="GO:0045259">
    <property type="term" value="C:proton-transporting ATP synthase complex"/>
    <property type="evidence" value="ECO:0007669"/>
    <property type="project" value="UniProtKB-KW"/>
</dbReference>
<keyword evidence="7 10" id="KW-0472">Membrane</keyword>